<dbReference type="OrthoDB" id="2355677at2"/>
<reference evidence="1 2" key="1">
    <citation type="submission" date="2018-06" db="EMBL/GenBank/DDBJ databases">
        <authorList>
            <consortium name="Pathogen Informatics"/>
            <person name="Doyle S."/>
        </authorList>
    </citation>
    <scope>NUCLEOTIDE SEQUENCE [LARGE SCALE GENOMIC DNA]</scope>
    <source>
        <strain evidence="1 2">NCTC13163</strain>
    </source>
</reference>
<dbReference type="AlphaFoldDB" id="A0A377FVC7"/>
<dbReference type="RefSeq" id="WP_024369831.1">
    <property type="nucleotide sequence ID" value="NZ_UGGP01000001.1"/>
</dbReference>
<sequence length="300" mass="35025">MEKNQQYPFPGNWTRLQKMVKEADVAGERQRIEPVLWDWYEELNGDTYLFMEIFQCLMERPDEPETLERLEELVTTQMETSDEPETCGLQIAQYYIMRDQPFEAAHWIEKYLSVQDGDHVNTQAYQVLQVLKLTEFPAAIAKLKRTLHRGSTAEQIEMLAHVHFNIDDVLDNVLKAYLLEDRPKVIKVMVLERAIAELEMIEWTDRGERYVYDRSEASTFAREWGFTFGDLQKRFYGDEIATQLSTNYCYVHYPFVPHLADELEPAILEAKRAMLNAMETTGLAGEILEADASFTRSLLD</sequence>
<name>A0A377FVC7_9BACL</name>
<evidence type="ECO:0000313" key="2">
    <source>
        <dbReference type="Proteomes" id="UP000254060"/>
    </source>
</evidence>
<gene>
    <name evidence="1" type="ORF">NCTC13163_02138</name>
</gene>
<dbReference type="Proteomes" id="UP000254060">
    <property type="component" value="Unassembled WGS sequence"/>
</dbReference>
<evidence type="ECO:0000313" key="1">
    <source>
        <dbReference type="EMBL" id="STO08760.1"/>
    </source>
</evidence>
<proteinExistence type="predicted"/>
<accession>A0A377FVC7</accession>
<protein>
    <submittedName>
        <fullName evidence="1">Uncharacterized protein</fullName>
    </submittedName>
</protein>
<dbReference type="EMBL" id="UGGP01000001">
    <property type="protein sequence ID" value="STO08760.1"/>
    <property type="molecule type" value="Genomic_DNA"/>
</dbReference>
<organism evidence="1 2">
    <name type="scientific">Exiguobacterium aurantiacum</name>
    <dbReference type="NCBI Taxonomy" id="33987"/>
    <lineage>
        <taxon>Bacteria</taxon>
        <taxon>Bacillati</taxon>
        <taxon>Bacillota</taxon>
        <taxon>Bacilli</taxon>
        <taxon>Bacillales</taxon>
        <taxon>Bacillales Family XII. Incertae Sedis</taxon>
        <taxon>Exiguobacterium</taxon>
    </lineage>
</organism>